<proteinExistence type="predicted"/>
<name>A0A9D3YF72_DREPO</name>
<evidence type="ECO:0000313" key="2">
    <source>
        <dbReference type="Proteomes" id="UP000828390"/>
    </source>
</evidence>
<dbReference type="InterPro" id="IPR027897">
    <property type="entry name" value="DUF4559"/>
</dbReference>
<accession>A0A9D3YF72</accession>
<sequence length="127" mass="14203">MAKEGLTNFVVSELQTVMNAVGISCGQCSIANLMPCPTQGLCKKTKPFKCTFHTSYLPKSCQPCDQVKQNIKSLHRFNWPSWRNTKAERWATDPWEIGKCYLPLDGYSDVSSVQESDVNGVISILLN</sequence>
<dbReference type="Pfam" id="PF15112">
    <property type="entry name" value="DUF4559"/>
    <property type="match status" value="1"/>
</dbReference>
<organism evidence="1 2">
    <name type="scientific">Dreissena polymorpha</name>
    <name type="common">Zebra mussel</name>
    <name type="synonym">Mytilus polymorpha</name>
    <dbReference type="NCBI Taxonomy" id="45954"/>
    <lineage>
        <taxon>Eukaryota</taxon>
        <taxon>Metazoa</taxon>
        <taxon>Spiralia</taxon>
        <taxon>Lophotrochozoa</taxon>
        <taxon>Mollusca</taxon>
        <taxon>Bivalvia</taxon>
        <taxon>Autobranchia</taxon>
        <taxon>Heteroconchia</taxon>
        <taxon>Euheterodonta</taxon>
        <taxon>Imparidentia</taxon>
        <taxon>Neoheterodontei</taxon>
        <taxon>Myida</taxon>
        <taxon>Dreissenoidea</taxon>
        <taxon>Dreissenidae</taxon>
        <taxon>Dreissena</taxon>
    </lineage>
</organism>
<comment type="caution">
    <text evidence="1">The sequence shown here is derived from an EMBL/GenBank/DDBJ whole genome shotgun (WGS) entry which is preliminary data.</text>
</comment>
<gene>
    <name evidence="1" type="ORF">DPMN_085509</name>
</gene>
<dbReference type="Proteomes" id="UP000828390">
    <property type="component" value="Unassembled WGS sequence"/>
</dbReference>
<protein>
    <submittedName>
        <fullName evidence="1">Uncharacterized protein</fullName>
    </submittedName>
</protein>
<dbReference type="PROSITE" id="PS51257">
    <property type="entry name" value="PROKAR_LIPOPROTEIN"/>
    <property type="match status" value="1"/>
</dbReference>
<reference evidence="1" key="1">
    <citation type="journal article" date="2019" name="bioRxiv">
        <title>The Genome of the Zebra Mussel, Dreissena polymorpha: A Resource for Invasive Species Research.</title>
        <authorList>
            <person name="McCartney M.A."/>
            <person name="Auch B."/>
            <person name="Kono T."/>
            <person name="Mallez S."/>
            <person name="Zhang Y."/>
            <person name="Obille A."/>
            <person name="Becker A."/>
            <person name="Abrahante J.E."/>
            <person name="Garbe J."/>
            <person name="Badalamenti J.P."/>
            <person name="Herman A."/>
            <person name="Mangelson H."/>
            <person name="Liachko I."/>
            <person name="Sullivan S."/>
            <person name="Sone E.D."/>
            <person name="Koren S."/>
            <person name="Silverstein K.A.T."/>
            <person name="Beckman K.B."/>
            <person name="Gohl D.M."/>
        </authorList>
    </citation>
    <scope>NUCLEOTIDE SEQUENCE</scope>
    <source>
        <strain evidence="1">Duluth1</strain>
        <tissue evidence="1">Whole animal</tissue>
    </source>
</reference>
<dbReference type="EMBL" id="JAIWYP010000016">
    <property type="protein sequence ID" value="KAH3697996.1"/>
    <property type="molecule type" value="Genomic_DNA"/>
</dbReference>
<keyword evidence="2" id="KW-1185">Reference proteome</keyword>
<reference evidence="1" key="2">
    <citation type="submission" date="2020-11" db="EMBL/GenBank/DDBJ databases">
        <authorList>
            <person name="McCartney M.A."/>
            <person name="Auch B."/>
            <person name="Kono T."/>
            <person name="Mallez S."/>
            <person name="Becker A."/>
            <person name="Gohl D.M."/>
            <person name="Silverstein K.A.T."/>
            <person name="Koren S."/>
            <person name="Bechman K.B."/>
            <person name="Herman A."/>
            <person name="Abrahante J.E."/>
            <person name="Garbe J."/>
        </authorList>
    </citation>
    <scope>NUCLEOTIDE SEQUENCE</scope>
    <source>
        <strain evidence="1">Duluth1</strain>
        <tissue evidence="1">Whole animal</tissue>
    </source>
</reference>
<dbReference type="AlphaFoldDB" id="A0A9D3YF72"/>
<evidence type="ECO:0000313" key="1">
    <source>
        <dbReference type="EMBL" id="KAH3697996.1"/>
    </source>
</evidence>